<dbReference type="Pfam" id="PF00990">
    <property type="entry name" value="GGDEF"/>
    <property type="match status" value="1"/>
</dbReference>
<dbReference type="InterPro" id="IPR050469">
    <property type="entry name" value="Diguanylate_Cyclase"/>
</dbReference>
<evidence type="ECO:0000256" key="1">
    <source>
        <dbReference type="ARBA" id="ARBA00012528"/>
    </source>
</evidence>
<dbReference type="CDD" id="cd01949">
    <property type="entry name" value="GGDEF"/>
    <property type="match status" value="1"/>
</dbReference>
<dbReference type="InterPro" id="IPR029787">
    <property type="entry name" value="Nucleotide_cyclase"/>
</dbReference>
<sequence length="296" mass="32701">MEKSFSGLNAQSSEYASSLPGLEPANKGCEIVHGLTSQLYVFLSSAHGHQSPVDLLANRARLADVFEREKRRSLRQGTPLTVMILDLDHFKAVNDRFGHEMGDKALQHVSRILQKSLRRTDLAARLGGEEFVLLLTETSETQAKAAANKIRETIEHSPLMYSGETISLTISGGIAEYGAHGDSLQALIRQADRCLYHAKQTGRNQIIHLEDAPDASPAHSQMSDDGTKHRAHHKKASTAIMHYFSAPICRLLAHKEGVERPEPARLRLCGAENQNWQAPCFGSRSRTNCQVTDPSF</sequence>
<evidence type="ECO:0000313" key="5">
    <source>
        <dbReference type="EMBL" id="MFC5545588.1"/>
    </source>
</evidence>
<keyword evidence="5" id="KW-0808">Transferase</keyword>
<proteinExistence type="predicted"/>
<dbReference type="PANTHER" id="PTHR45138">
    <property type="entry name" value="REGULATORY COMPONENTS OF SENSORY TRANSDUCTION SYSTEM"/>
    <property type="match status" value="1"/>
</dbReference>
<keyword evidence="5" id="KW-0548">Nucleotidyltransferase</keyword>
<keyword evidence="6" id="KW-1185">Reference proteome</keyword>
<dbReference type="NCBIfam" id="TIGR00254">
    <property type="entry name" value="GGDEF"/>
    <property type="match status" value="1"/>
</dbReference>
<protein>
    <recommendedName>
        <fullName evidence="1">diguanylate cyclase</fullName>
        <ecNumber evidence="1">2.7.7.65</ecNumber>
    </recommendedName>
</protein>
<evidence type="ECO:0000256" key="3">
    <source>
        <dbReference type="SAM" id="MobiDB-lite"/>
    </source>
</evidence>
<dbReference type="SMART" id="SM00267">
    <property type="entry name" value="GGDEF"/>
    <property type="match status" value="1"/>
</dbReference>
<dbReference type="SUPFAM" id="SSF55073">
    <property type="entry name" value="Nucleotide cyclase"/>
    <property type="match status" value="1"/>
</dbReference>
<feature type="region of interest" description="Disordered" evidence="3">
    <location>
        <begin position="212"/>
        <end position="234"/>
    </location>
</feature>
<dbReference type="Proteomes" id="UP001596055">
    <property type="component" value="Unassembled WGS sequence"/>
</dbReference>
<dbReference type="PROSITE" id="PS50887">
    <property type="entry name" value="GGDEF"/>
    <property type="match status" value="1"/>
</dbReference>
<gene>
    <name evidence="5" type="ORF">ACFPQA_11015</name>
</gene>
<dbReference type="RefSeq" id="WP_248160618.1">
    <property type="nucleotide sequence ID" value="NZ_JAKZAJ010000007.1"/>
</dbReference>
<dbReference type="EC" id="2.7.7.65" evidence="1"/>
<comment type="caution">
    <text evidence="5">The sequence shown here is derived from an EMBL/GenBank/DDBJ whole genome shotgun (WGS) entry which is preliminary data.</text>
</comment>
<dbReference type="InterPro" id="IPR043128">
    <property type="entry name" value="Rev_trsase/Diguanyl_cyclase"/>
</dbReference>
<reference evidence="6" key="1">
    <citation type="journal article" date="2019" name="Int. J. Syst. Evol. Microbiol.">
        <title>The Global Catalogue of Microorganisms (GCM) 10K type strain sequencing project: providing services to taxonomists for standard genome sequencing and annotation.</title>
        <authorList>
            <consortium name="The Broad Institute Genomics Platform"/>
            <consortium name="The Broad Institute Genome Sequencing Center for Infectious Disease"/>
            <person name="Wu L."/>
            <person name="Ma J."/>
        </authorList>
    </citation>
    <scope>NUCLEOTIDE SEQUENCE [LARGE SCALE GENOMIC DNA]</scope>
    <source>
        <strain evidence="6">CGMCC 4.1799</strain>
    </source>
</reference>
<evidence type="ECO:0000259" key="4">
    <source>
        <dbReference type="PROSITE" id="PS50887"/>
    </source>
</evidence>
<feature type="domain" description="GGDEF" evidence="4">
    <location>
        <begin position="78"/>
        <end position="211"/>
    </location>
</feature>
<organism evidence="5 6">
    <name type="scientific">Marinobacter koreensis</name>
    <dbReference type="NCBI Taxonomy" id="335974"/>
    <lineage>
        <taxon>Bacteria</taxon>
        <taxon>Pseudomonadati</taxon>
        <taxon>Pseudomonadota</taxon>
        <taxon>Gammaproteobacteria</taxon>
        <taxon>Pseudomonadales</taxon>
        <taxon>Marinobacteraceae</taxon>
        <taxon>Marinobacter</taxon>
    </lineage>
</organism>
<dbReference type="InterPro" id="IPR000160">
    <property type="entry name" value="GGDEF_dom"/>
</dbReference>
<dbReference type="EMBL" id="JBHSNL010000003">
    <property type="protein sequence ID" value="MFC5545588.1"/>
    <property type="molecule type" value="Genomic_DNA"/>
</dbReference>
<dbReference type="PANTHER" id="PTHR45138:SF9">
    <property type="entry name" value="DIGUANYLATE CYCLASE DGCM-RELATED"/>
    <property type="match status" value="1"/>
</dbReference>
<comment type="catalytic activity">
    <reaction evidence="2">
        <text>2 GTP = 3',3'-c-di-GMP + 2 diphosphate</text>
        <dbReference type="Rhea" id="RHEA:24898"/>
        <dbReference type="ChEBI" id="CHEBI:33019"/>
        <dbReference type="ChEBI" id="CHEBI:37565"/>
        <dbReference type="ChEBI" id="CHEBI:58805"/>
        <dbReference type="EC" id="2.7.7.65"/>
    </reaction>
</comment>
<name>A0ABW0RPM5_9GAMM</name>
<accession>A0ABW0RPM5</accession>
<dbReference type="GO" id="GO:0052621">
    <property type="term" value="F:diguanylate cyclase activity"/>
    <property type="evidence" value="ECO:0007669"/>
    <property type="project" value="UniProtKB-EC"/>
</dbReference>
<dbReference type="Gene3D" id="3.30.70.270">
    <property type="match status" value="1"/>
</dbReference>
<evidence type="ECO:0000256" key="2">
    <source>
        <dbReference type="ARBA" id="ARBA00034247"/>
    </source>
</evidence>
<evidence type="ECO:0000313" key="6">
    <source>
        <dbReference type="Proteomes" id="UP001596055"/>
    </source>
</evidence>